<dbReference type="Pfam" id="PF00176">
    <property type="entry name" value="SNF2-rel_dom"/>
    <property type="match status" value="1"/>
</dbReference>
<keyword evidence="6" id="KW-0347">Helicase</keyword>
<dbReference type="Proteomes" id="UP000002668">
    <property type="component" value="Genome"/>
</dbReference>
<keyword evidence="7" id="KW-1185">Reference proteome</keyword>
<dbReference type="InterPro" id="IPR050628">
    <property type="entry name" value="SNF2_RAD54_helicase_TF"/>
</dbReference>
<dbReference type="Gene3D" id="3.40.50.300">
    <property type="entry name" value="P-loop containing nucleotide triphosphate hydrolases"/>
    <property type="match status" value="2"/>
</dbReference>
<dbReference type="AlphaFoldDB" id="E4ZPE7"/>
<evidence type="ECO:0000256" key="3">
    <source>
        <dbReference type="ARBA" id="ARBA00022840"/>
    </source>
</evidence>
<dbReference type="GeneID" id="13282969"/>
<gene>
    <name evidence="6" type="ORF">LEMA_P040730.1</name>
</gene>
<dbReference type="CDD" id="cd18793">
    <property type="entry name" value="SF2_C_SNF"/>
    <property type="match status" value="1"/>
</dbReference>
<dbReference type="PANTHER" id="PTHR45626">
    <property type="entry name" value="TRANSCRIPTION TERMINATION FACTOR 2-RELATED"/>
    <property type="match status" value="1"/>
</dbReference>
<dbReference type="STRING" id="985895.E4ZPE7"/>
<dbReference type="SMART" id="SM00487">
    <property type="entry name" value="DEXDc"/>
    <property type="match status" value="1"/>
</dbReference>
<reference evidence="7" key="1">
    <citation type="journal article" date="2011" name="Nat. Commun.">
        <title>Effector diversification within compartments of the Leptosphaeria maculans genome affected by Repeat-Induced Point mutations.</title>
        <authorList>
            <person name="Rouxel T."/>
            <person name="Grandaubert J."/>
            <person name="Hane J.K."/>
            <person name="Hoede C."/>
            <person name="van de Wouw A.P."/>
            <person name="Couloux A."/>
            <person name="Dominguez V."/>
            <person name="Anthouard V."/>
            <person name="Bally P."/>
            <person name="Bourras S."/>
            <person name="Cozijnsen A.J."/>
            <person name="Ciuffetti L.M."/>
            <person name="Degrave A."/>
            <person name="Dilmaghani A."/>
            <person name="Duret L."/>
            <person name="Fudal I."/>
            <person name="Goodwin S.B."/>
            <person name="Gout L."/>
            <person name="Glaser N."/>
            <person name="Linglin J."/>
            <person name="Kema G.H.J."/>
            <person name="Lapalu N."/>
            <person name="Lawrence C.B."/>
            <person name="May K."/>
            <person name="Meyer M."/>
            <person name="Ollivier B."/>
            <person name="Poulain J."/>
            <person name="Schoch C.L."/>
            <person name="Simon A."/>
            <person name="Spatafora J.W."/>
            <person name="Stachowiak A."/>
            <person name="Turgeon B.G."/>
            <person name="Tyler B.M."/>
            <person name="Vincent D."/>
            <person name="Weissenbach J."/>
            <person name="Amselem J."/>
            <person name="Quesneville H."/>
            <person name="Oliver R.P."/>
            <person name="Wincker P."/>
            <person name="Balesdent M.-H."/>
            <person name="Howlett B.J."/>
        </authorList>
    </citation>
    <scope>NUCLEOTIDE SEQUENCE [LARGE SCALE GENOMIC DNA]</scope>
    <source>
        <strain evidence="7">JN3 / isolate v23.1.3 / race Av1-4-5-6-7-8</strain>
    </source>
</reference>
<dbReference type="GO" id="GO:0005524">
    <property type="term" value="F:ATP binding"/>
    <property type="evidence" value="ECO:0007669"/>
    <property type="project" value="UniProtKB-KW"/>
</dbReference>
<evidence type="ECO:0000259" key="5">
    <source>
        <dbReference type="PROSITE" id="PS51194"/>
    </source>
</evidence>
<evidence type="ECO:0000256" key="4">
    <source>
        <dbReference type="SAM" id="MobiDB-lite"/>
    </source>
</evidence>
<feature type="region of interest" description="Disordered" evidence="4">
    <location>
        <begin position="1150"/>
        <end position="1173"/>
    </location>
</feature>
<accession>E4ZPE7</accession>
<evidence type="ECO:0000256" key="2">
    <source>
        <dbReference type="ARBA" id="ARBA00022801"/>
    </source>
</evidence>
<feature type="compositionally biased region" description="Basic residues" evidence="4">
    <location>
        <begin position="1154"/>
        <end position="1165"/>
    </location>
</feature>
<dbReference type="Pfam" id="PF00271">
    <property type="entry name" value="Helicase_C"/>
    <property type="match status" value="1"/>
</dbReference>
<evidence type="ECO:0000313" key="7">
    <source>
        <dbReference type="Proteomes" id="UP000002668"/>
    </source>
</evidence>
<sequence length="1210" mass="136103">MDPIHTPSTQSAGSEQDNLQRYIAIGCLHFSRKLPSSSTSISKENWQELLHSDLSPEAQLVIGDEAERLLNGHWIRLFVRQNEPGSHGSILRIYLLPEDWRHRPIDRNCRSLKTALRQLLQQVDTSEQCWNGYPSASAVSRFDLWANAEPHSLYYLFNKLPSANPVPENVKNRYARAAIHDLLKSSADSPWEMHGEQPLPGLKTRLFPYQARSASLMVQRETSPQLQLDPRLEIRSSPDGQKFYYGARDGSFLQAPKYYETTRGGILAETMGLGKTIICLAVILATKGHHPQIPAAYHPLNPIRGSVGTLLDMTASTARRFSIPVNAYLDQSEANGIGISPGLRDALERNLPTYEIPSEPQRRNRNTVLPPRQLATCSGTIIVVPRNLLHQWQAEIRKHVLEGGLRVLVVDTAPRGRSKSKRPTKYDGDIDLDSELPIPSELLKYDIILFSRNRFEQEIQDGADDRDRRAPDAACQPCSCSYIGTTHIRNCNFLNDHRVYESPLKKLHWLRIIVDEGHNFSSSVTNAVVVAKQIPAERRWVVSGTPARNLVGVEVESSAPDTEIDSLTSLRASVIERRKAFVYDDETSKATKALGSLASHFLTVRPWSDSKDWDEYVYRHEHHQRKTYTSFSSCFVRTLENLVIKTRPEDVEQNIVLPPIRHQVVYLKPCWFDKMTANLFIQVLRANAITSERTDVDFLFHKNSTKARQSLMRNLRQSNFTWTGFSLADVIATVETSEKYLEKENKKCSREDEISMRESCRIVSRLKHSEAWKALSQAHEVGLAIESWPEESEESFALTYPAKPTMIGLAQLLDGQTHVDGNIHAQDPSEGLVTVGQAAKARIAAPEEPGKTSIKLVLHQKAVSSTREGEQPPEVRREVITNMTAPATRMLGASTAHSSPAVTSWVSPPRPKKRKLTLANERATLAADSPLKETKIMGTTSAKLTYLLDKIVKHQSEEKIIVFYDGDNAAYYIAQGLEVLHINHRIYARTLENTKRSEYVRLFNEDPTVRVLLIDVACGALGLNLNVASVVLIVNPINRPFLEAQAIKRAHRIGQTREVLVETLVLENTIEHAIFDRAKKMSRTDHEVAKELEDDESITEIIQKAQVLPVDCDEGNGIASFALLEAPQQVFGRPDRHKFHRYGQKDFLKAERLPKRRKTQPRAKAPRSQGNGDFYEQKLLSHMSDIAGHSDALVEDASTCGQVASLFGNG</sequence>
<feature type="domain" description="Helicase C-terminal" evidence="5">
    <location>
        <begin position="946"/>
        <end position="1096"/>
    </location>
</feature>
<dbReference type="PANTHER" id="PTHR45626:SF51">
    <property type="entry name" value="SNF2-RELATED DOMAIN-CONTAINING PROTEIN"/>
    <property type="match status" value="1"/>
</dbReference>
<keyword evidence="3" id="KW-0067">ATP-binding</keyword>
<dbReference type="GO" id="GO:0008094">
    <property type="term" value="F:ATP-dependent activity, acting on DNA"/>
    <property type="evidence" value="ECO:0007669"/>
    <property type="project" value="TreeGrafter"/>
</dbReference>
<organism evidence="7">
    <name type="scientific">Leptosphaeria maculans (strain JN3 / isolate v23.1.3 / race Av1-4-5-6-7-8)</name>
    <name type="common">Blackleg fungus</name>
    <name type="synonym">Phoma lingam</name>
    <dbReference type="NCBI Taxonomy" id="985895"/>
    <lineage>
        <taxon>Eukaryota</taxon>
        <taxon>Fungi</taxon>
        <taxon>Dikarya</taxon>
        <taxon>Ascomycota</taxon>
        <taxon>Pezizomycotina</taxon>
        <taxon>Dothideomycetes</taxon>
        <taxon>Pleosporomycetidae</taxon>
        <taxon>Pleosporales</taxon>
        <taxon>Pleosporineae</taxon>
        <taxon>Leptosphaeriaceae</taxon>
        <taxon>Plenodomus</taxon>
        <taxon>Plenodomus lingam/Leptosphaeria maculans species complex</taxon>
    </lineage>
</organism>
<dbReference type="InterPro" id="IPR014001">
    <property type="entry name" value="Helicase_ATP-bd"/>
</dbReference>
<dbReference type="PROSITE" id="PS51194">
    <property type="entry name" value="HELICASE_CTER"/>
    <property type="match status" value="1"/>
</dbReference>
<dbReference type="SUPFAM" id="SSF52540">
    <property type="entry name" value="P-loop containing nucleoside triphosphate hydrolases"/>
    <property type="match status" value="2"/>
</dbReference>
<dbReference type="GO" id="GO:0005634">
    <property type="term" value="C:nucleus"/>
    <property type="evidence" value="ECO:0007669"/>
    <property type="project" value="TreeGrafter"/>
</dbReference>
<dbReference type="OMA" id="NLVDHWL"/>
<name>E4ZPE7_LEPMJ</name>
<dbReference type="OrthoDB" id="2801544at2759"/>
<proteinExistence type="predicted"/>
<dbReference type="InterPro" id="IPR027417">
    <property type="entry name" value="P-loop_NTPase"/>
</dbReference>
<dbReference type="HOGENOM" id="CLU_003233_0_1_1"/>
<dbReference type="InParanoid" id="E4ZPE7"/>
<dbReference type="eggNOG" id="KOG1001">
    <property type="taxonomic scope" value="Eukaryota"/>
</dbReference>
<dbReference type="InterPro" id="IPR001650">
    <property type="entry name" value="Helicase_C-like"/>
</dbReference>
<dbReference type="CDD" id="cd18008">
    <property type="entry name" value="DEXDc_SHPRH-like"/>
    <property type="match status" value="1"/>
</dbReference>
<keyword evidence="1" id="KW-0547">Nucleotide-binding</keyword>
<dbReference type="GO" id="GO:0016787">
    <property type="term" value="F:hydrolase activity"/>
    <property type="evidence" value="ECO:0007669"/>
    <property type="project" value="UniProtKB-KW"/>
</dbReference>
<dbReference type="VEuPathDB" id="FungiDB:LEMA_P040730.1"/>
<dbReference type="GO" id="GO:0004386">
    <property type="term" value="F:helicase activity"/>
    <property type="evidence" value="ECO:0007669"/>
    <property type="project" value="UniProtKB-KW"/>
</dbReference>
<evidence type="ECO:0000313" key="6">
    <source>
        <dbReference type="EMBL" id="CBX93172.1"/>
    </source>
</evidence>
<dbReference type="EMBL" id="FP929105">
    <property type="protein sequence ID" value="CBX93172.1"/>
    <property type="molecule type" value="Genomic_DNA"/>
</dbReference>
<dbReference type="InterPro" id="IPR000330">
    <property type="entry name" value="SNF2_N"/>
</dbReference>
<protein>
    <submittedName>
        <fullName evidence="6">Similar to SNF2 family helicase</fullName>
    </submittedName>
</protein>
<dbReference type="eggNOG" id="KOG0298">
    <property type="taxonomic scope" value="Eukaryota"/>
</dbReference>
<keyword evidence="2" id="KW-0378">Hydrolase</keyword>
<dbReference type="RefSeq" id="XP_003836537.1">
    <property type="nucleotide sequence ID" value="XM_003836489.1"/>
</dbReference>
<evidence type="ECO:0000256" key="1">
    <source>
        <dbReference type="ARBA" id="ARBA00022741"/>
    </source>
</evidence>
<dbReference type="InterPro" id="IPR049730">
    <property type="entry name" value="SNF2/RAD54-like_C"/>
</dbReference>
<dbReference type="GO" id="GO:0006281">
    <property type="term" value="P:DNA repair"/>
    <property type="evidence" value="ECO:0007669"/>
    <property type="project" value="TreeGrafter"/>
</dbReference>